<keyword evidence="1" id="KW-0175">Coiled coil</keyword>
<feature type="signal peptide" evidence="4">
    <location>
        <begin position="1"/>
        <end position="24"/>
    </location>
</feature>
<feature type="transmembrane region" description="Helical" evidence="3">
    <location>
        <begin position="225"/>
        <end position="242"/>
    </location>
</feature>
<evidence type="ECO:0000256" key="3">
    <source>
        <dbReference type="SAM" id="Phobius"/>
    </source>
</evidence>
<organism evidence="5">
    <name type="scientific">uncultured Alphaproteobacteria bacterium</name>
    <dbReference type="NCBI Taxonomy" id="91750"/>
    <lineage>
        <taxon>Bacteria</taxon>
        <taxon>Pseudomonadati</taxon>
        <taxon>Pseudomonadota</taxon>
        <taxon>Alphaproteobacteria</taxon>
        <taxon>environmental samples</taxon>
    </lineage>
</organism>
<dbReference type="EMBL" id="FLUO01000001">
    <property type="protein sequence ID" value="SBW00728.1"/>
    <property type="molecule type" value="Genomic_DNA"/>
</dbReference>
<name>A0A212JMU8_9PROT</name>
<evidence type="ECO:0000256" key="2">
    <source>
        <dbReference type="SAM" id="MobiDB-lite"/>
    </source>
</evidence>
<evidence type="ECO:0000256" key="1">
    <source>
        <dbReference type="SAM" id="Coils"/>
    </source>
</evidence>
<reference evidence="5" key="1">
    <citation type="submission" date="2016-04" db="EMBL/GenBank/DDBJ databases">
        <authorList>
            <person name="Evans L.H."/>
            <person name="Alamgir A."/>
            <person name="Owens N."/>
            <person name="Weber N.D."/>
            <person name="Virtaneva K."/>
            <person name="Barbian K."/>
            <person name="Babar A."/>
            <person name="Rosenke K."/>
        </authorList>
    </citation>
    <scope>NUCLEOTIDE SEQUENCE</scope>
    <source>
        <strain evidence="5">86</strain>
    </source>
</reference>
<evidence type="ECO:0008006" key="6">
    <source>
        <dbReference type="Google" id="ProtNLM"/>
    </source>
</evidence>
<keyword evidence="3" id="KW-1133">Transmembrane helix</keyword>
<evidence type="ECO:0000313" key="5">
    <source>
        <dbReference type="EMBL" id="SBW00728.1"/>
    </source>
</evidence>
<feature type="transmembrane region" description="Helical" evidence="3">
    <location>
        <begin position="194"/>
        <end position="219"/>
    </location>
</feature>
<evidence type="ECO:0000256" key="4">
    <source>
        <dbReference type="SAM" id="SignalP"/>
    </source>
</evidence>
<keyword evidence="3" id="KW-0812">Transmembrane</keyword>
<protein>
    <recommendedName>
        <fullName evidence="6">TrbL/VirB6 plasmid conjugal transfer protein</fullName>
    </recommendedName>
</protein>
<feature type="region of interest" description="Disordered" evidence="2">
    <location>
        <begin position="517"/>
        <end position="540"/>
    </location>
</feature>
<feature type="transmembrane region" description="Helical" evidence="3">
    <location>
        <begin position="254"/>
        <end position="273"/>
    </location>
</feature>
<feature type="coiled-coil region" evidence="1">
    <location>
        <begin position="382"/>
        <end position="409"/>
    </location>
</feature>
<sequence>MMRQHLPRLAPAFFAFAVPGTVFAQTTDEEICIPCGFFDSLDAIKLSSAPQIYEAIRLDGGPVLAHFLEVGLYLMMGFAVILTFFKGRNLDKEFFSSIGQKAALTLLIAITFLKGGGYDLVHVVTAGLEGLALSVGQVVLATGLGDITFPAGATSGYSQLAFLVQKQVWNVFKVCGAMMNFPGMDMITAGAVMIVRIIAAILLMLPYLFVIGVFVAFLVEAMFKFFVVELLSPLLLLGIPFPPFRPMAMAAFRLLLGASITIIAAAGAMAFSMKTVEVHGGKLIEKIRIADGQSTDIGVMEARKSLAGKSANDACEYQSDDSFLDQGTGGQAGWKSMCVNREPLPLLADRTPAWHASRNAACDEEWKQLVAENAGTSVIAQCQAAQQAYATAEADYQKATEVVKSATRNVFFDDDYLMLFIIGFASILLHLSSKAIASNISGANDGAGPAAAVVMAGKAALGMGMTGASRGLFGEGGLRKSLGNALKSQGSIGETLQKHGLLGAAFSLGGSGKDKGGDPFLPNVGKVGSERFSTGAGGGDQAMMKMMTRQTQTLERIAKALDGGNGRGQRRR</sequence>
<proteinExistence type="predicted"/>
<gene>
    <name evidence="5" type="ORF">KL86APRO_11332</name>
</gene>
<keyword evidence="3" id="KW-0472">Membrane</keyword>
<keyword evidence="4" id="KW-0732">Signal</keyword>
<dbReference type="AlphaFoldDB" id="A0A212JMU8"/>
<feature type="transmembrane region" description="Helical" evidence="3">
    <location>
        <begin position="63"/>
        <end position="85"/>
    </location>
</feature>
<accession>A0A212JMU8</accession>
<feature type="chain" id="PRO_5012555591" description="TrbL/VirB6 plasmid conjugal transfer protein" evidence="4">
    <location>
        <begin position="25"/>
        <end position="572"/>
    </location>
</feature>